<feature type="transmembrane region" description="Helical" evidence="3">
    <location>
        <begin position="181"/>
        <end position="201"/>
    </location>
</feature>
<dbReference type="Proteomes" id="UP000002624">
    <property type="component" value="Unassembled WGS sequence"/>
</dbReference>
<evidence type="ECO:0000259" key="5">
    <source>
        <dbReference type="Pfam" id="PF16547"/>
    </source>
</evidence>
<feature type="compositionally biased region" description="Acidic residues" evidence="2">
    <location>
        <begin position="1302"/>
        <end position="1319"/>
    </location>
</feature>
<dbReference type="Pfam" id="PF04188">
    <property type="entry name" value="Mannosyl_trans2"/>
    <property type="match status" value="1"/>
</dbReference>
<feature type="transmembrane region" description="Helical" evidence="3">
    <location>
        <begin position="147"/>
        <end position="169"/>
    </location>
</feature>
<dbReference type="GO" id="GO:0006506">
    <property type="term" value="P:GPI anchor biosynthetic process"/>
    <property type="evidence" value="ECO:0007669"/>
    <property type="project" value="UniProtKB-UniPathway"/>
</dbReference>
<keyword evidence="6" id="KW-0647">Proteasome</keyword>
<dbReference type="STRING" id="544712.C6HIV8"/>
<dbReference type="InterPro" id="IPR032372">
    <property type="entry name" value="Blm10_N"/>
</dbReference>
<dbReference type="Pfam" id="PF16507">
    <property type="entry name" value="HEAT_PSME4_mid"/>
    <property type="match status" value="1"/>
</dbReference>
<feature type="coiled-coil region" evidence="1">
    <location>
        <begin position="1210"/>
        <end position="1237"/>
    </location>
</feature>
<feature type="region of interest" description="Disordered" evidence="2">
    <location>
        <begin position="1294"/>
        <end position="1322"/>
    </location>
</feature>
<dbReference type="GO" id="GO:0005634">
    <property type="term" value="C:nucleus"/>
    <property type="evidence" value="ECO:0007669"/>
    <property type="project" value="TreeGrafter"/>
</dbReference>
<feature type="transmembrane region" description="Helical" evidence="3">
    <location>
        <begin position="352"/>
        <end position="373"/>
    </location>
</feature>
<organism evidence="6 7">
    <name type="scientific">Ajellomyces capsulatus (strain H143)</name>
    <name type="common">Darling's disease fungus</name>
    <name type="synonym">Histoplasma capsulatum</name>
    <dbReference type="NCBI Taxonomy" id="544712"/>
    <lineage>
        <taxon>Eukaryota</taxon>
        <taxon>Fungi</taxon>
        <taxon>Dikarya</taxon>
        <taxon>Ascomycota</taxon>
        <taxon>Pezizomycotina</taxon>
        <taxon>Eurotiomycetes</taxon>
        <taxon>Eurotiomycetidae</taxon>
        <taxon>Onygenales</taxon>
        <taxon>Ajellomycetaceae</taxon>
        <taxon>Histoplasma</taxon>
    </lineage>
</organism>
<keyword evidence="3" id="KW-0472">Membrane</keyword>
<feature type="transmembrane region" description="Helical" evidence="3">
    <location>
        <begin position="207"/>
        <end position="224"/>
    </location>
</feature>
<dbReference type="PANTHER" id="PTHR32170:SF3">
    <property type="entry name" value="PROTEASOME ACTIVATOR COMPLEX SUBUNIT 4"/>
    <property type="match status" value="1"/>
</dbReference>
<dbReference type="GO" id="GO:0000009">
    <property type="term" value="F:alpha-1,6-mannosyltransferase activity"/>
    <property type="evidence" value="ECO:0007669"/>
    <property type="project" value="InterPro"/>
</dbReference>
<dbReference type="GO" id="GO:0004376">
    <property type="term" value="F:GPI mannosyltransferase activity"/>
    <property type="evidence" value="ECO:0007669"/>
    <property type="project" value="InterPro"/>
</dbReference>
<proteinExistence type="predicted"/>
<accession>C6HIV8</accession>
<evidence type="ECO:0000313" key="7">
    <source>
        <dbReference type="Proteomes" id="UP000002624"/>
    </source>
</evidence>
<evidence type="ECO:0000313" key="6">
    <source>
        <dbReference type="EMBL" id="EER39770.1"/>
    </source>
</evidence>
<feature type="domain" description="Proteasome activator Blm10 middle HEAT repeats region" evidence="4">
    <location>
        <begin position="918"/>
        <end position="1272"/>
    </location>
</feature>
<dbReference type="Pfam" id="PF16547">
    <property type="entry name" value="BLM10_N"/>
    <property type="match status" value="1"/>
</dbReference>
<feature type="transmembrane region" description="Helical" evidence="3">
    <location>
        <begin position="112"/>
        <end position="135"/>
    </location>
</feature>
<keyword evidence="3" id="KW-0812">Transmembrane</keyword>
<dbReference type="GO" id="GO:0005829">
    <property type="term" value="C:cytosol"/>
    <property type="evidence" value="ECO:0007669"/>
    <property type="project" value="TreeGrafter"/>
</dbReference>
<dbReference type="VEuPathDB" id="FungiDB:HCDG_05992"/>
<keyword evidence="3" id="KW-1133">Transmembrane helix</keyword>
<dbReference type="Gene3D" id="1.10.287.2210">
    <property type="match status" value="1"/>
</dbReference>
<evidence type="ECO:0000256" key="3">
    <source>
        <dbReference type="SAM" id="Phobius"/>
    </source>
</evidence>
<dbReference type="GO" id="GO:0016020">
    <property type="term" value="C:membrane"/>
    <property type="evidence" value="ECO:0007669"/>
    <property type="project" value="GOC"/>
</dbReference>
<name>C6HIV8_AJECH</name>
<feature type="transmembrane region" description="Helical" evidence="3">
    <location>
        <begin position="287"/>
        <end position="305"/>
    </location>
</feature>
<feature type="transmembrane region" description="Helical" evidence="3">
    <location>
        <begin position="29"/>
        <end position="50"/>
    </location>
</feature>
<gene>
    <name evidence="6" type="ORF">HCDG_05992</name>
</gene>
<reference evidence="7" key="1">
    <citation type="submission" date="2009-05" db="EMBL/GenBank/DDBJ databases">
        <title>The genome sequence of Ajellomyces capsulatus strain H143.</title>
        <authorList>
            <person name="Champion M."/>
            <person name="Cuomo C.A."/>
            <person name="Ma L.-J."/>
            <person name="Henn M.R."/>
            <person name="Sil A."/>
            <person name="Goldman B."/>
            <person name="Young S.K."/>
            <person name="Kodira C.D."/>
            <person name="Zeng Q."/>
            <person name="Koehrsen M."/>
            <person name="Alvarado L."/>
            <person name="Berlin A.M."/>
            <person name="Borenstein D."/>
            <person name="Chen Z."/>
            <person name="Engels R."/>
            <person name="Freedman E."/>
            <person name="Gellesch M."/>
            <person name="Goldberg J."/>
            <person name="Griggs A."/>
            <person name="Gujja S."/>
            <person name="Heiman D.I."/>
            <person name="Hepburn T.A."/>
            <person name="Howarth C."/>
            <person name="Jen D."/>
            <person name="Larson L."/>
            <person name="Lewis B."/>
            <person name="Mehta T."/>
            <person name="Park D."/>
            <person name="Pearson M."/>
            <person name="Roberts A."/>
            <person name="Saif S."/>
            <person name="Shea T.D."/>
            <person name="Shenoy N."/>
            <person name="Sisk P."/>
            <person name="Stolte C."/>
            <person name="Sykes S."/>
            <person name="Walk T."/>
            <person name="White J."/>
            <person name="Yandava C."/>
            <person name="Klein B."/>
            <person name="McEwen J.G."/>
            <person name="Puccia R."/>
            <person name="Goldman G.H."/>
            <person name="Felipe M.S."/>
            <person name="Nino-Vega G."/>
            <person name="San-Blas G."/>
            <person name="Taylor J.W."/>
            <person name="Mendoza L."/>
            <person name="Galagan J.E."/>
            <person name="Nusbaum C."/>
            <person name="Birren B.W."/>
        </authorList>
    </citation>
    <scope>NUCLEOTIDE SEQUENCE [LARGE SCALE GENOMIC DNA]</scope>
    <source>
        <strain evidence="7">H143</strain>
    </source>
</reference>
<dbReference type="PANTHER" id="PTHR32170">
    <property type="entry name" value="PROTEASOME ACTIVATOR COMPLEX SUBUNIT 4"/>
    <property type="match status" value="1"/>
</dbReference>
<sequence length="1431" mass="160844">MRLTASSPSPRWQWICGTLLDHPLSSLSVLFVFWKLLLLLAVVASPGPGYDTSTTLLPSTASASATDSSLLGVGTVIGGGSGWSSSLLKLVRWDAIYFVSIAQRGYIFEQEWAFGYGYTKLLSFLSSGESFLVFWGVPDSNPDTLHVALTGIGLSHTCHYLSVLSLYGLSRTVFGDGSSRALPLLAAALHVISPAGAFLSAPYGEPVFSFLNFTGFYAYASALHDDRRGCVFARDVKFLVAGGLFATVTTVRSNGVLSGMLFAYDTVVGLAAIVSSGVSLSKLHRMFFVVLGGSLILLGVVGPQYRAFMVYCRNVDVRRIWCDNTIPSVYTFVQNHYWGSGTFLSYWKVSNLPLFCLAAPMLVIMGVSSWWPFQSPLDFDIRNKEPRKREEEVSQTEHRRTCLYRLAIPQAVLTVLALTNSHVQIINRISSGYPLWYWYIAHSLQGAALLVSGPANNLIRSSLFQKQVRTFQLSFGQLVAPKSNELGYLLHQRQTGLYSIPSTSSRPSSPFAIFTFNANMDSREQLPDILVADHGHSENELSRETSPGGEPTRINGGLLDDHFKKARNRPRTYPYFKYLPYTVEDESERQRSLEEILEHLYIAVESGDFNPGAVHWTRELKGWLSLKFDPTREQRIKLVKFYYELALAPGVDPNVAERFASMFMLLTKRKHYLRPVKDLILDWKPLYREIKIFVLPSQSGLVHSTNLKRNIKTLTKLCAFAQPYFDPLELPVMLEEFLPHFSTSFIEGAFVVIGLMNLFLPTTPPLEDREDLLPQHYLPTYFHLWPLVNRSRTFDVTFTDLLSRMARDALPASYIPFSEFGIFTSEQTTLIFTAILRLMEIPVGQATSPYSSGVDSLSGLGLMLERDFRKHPFTHNIARWIVMSLSPACLETEHSILSKLEGLIEAVETFFHPSNTGSVCYNIPFEDLTRDRDDVNGNMLAVQWITGELERMENEGASIEMNYDTELTDQEEEMILRSSTTQFGEFLLSFLGRVFTLLENLPDAARVRSGSPEENVVNTLPATLMPLLASLSPELYDQALIKIVNFVSGHVIHPARDAMAFICNAVCKVNPEKALKSLVPLLIQSIRTEIDENGAASTRTTGSDILPRDRGLVWNVSMLSMCVVHVGSAVLKYRTDLFDIAIYMQQKCKGIPTVHVSNFIHHLLLNLTATYVIDHSLYEPDVKGKGIQVEQWGQRHDPNHLTIKWHVPQREELEFAVELFKSQAENALDQLTSLTSETPSINRDGSGKEWSDEVTRKLVLLRLIISGISMLFDNKAASYYNTGDRRSHADLDVKMSNANDPCSDEGSSEDDSALDGSDDSDVRQTFQYPTGYLLKEDDPLYISIHEIRRRVGEVLHNVHRFLVEKQEDDVSCFPPLYTAYRSWFVDVGIEKSAHILDRVTKLLAADTQPYKEPANLLSRRFGDQDYLLFRP</sequence>
<protein>
    <submittedName>
        <fullName evidence="6">Proteasome activator subunit 4</fullName>
    </submittedName>
</protein>
<evidence type="ECO:0000256" key="2">
    <source>
        <dbReference type="SAM" id="MobiDB-lite"/>
    </source>
</evidence>
<dbReference type="GO" id="GO:0070628">
    <property type="term" value="F:proteasome binding"/>
    <property type="evidence" value="ECO:0007669"/>
    <property type="project" value="InterPro"/>
</dbReference>
<dbReference type="GO" id="GO:0016504">
    <property type="term" value="F:peptidase activator activity"/>
    <property type="evidence" value="ECO:0007669"/>
    <property type="project" value="InterPro"/>
</dbReference>
<dbReference type="HOGENOM" id="CLU_252429_0_0_1"/>
<feature type="domain" description="Proteasome activator Blm10 N-terminal" evidence="5">
    <location>
        <begin position="538"/>
        <end position="612"/>
    </location>
</feature>
<dbReference type="OrthoDB" id="17907at2759"/>
<feature type="transmembrane region" description="Helical" evidence="3">
    <location>
        <begin position="70"/>
        <end position="91"/>
    </location>
</feature>
<dbReference type="GO" id="GO:0000502">
    <property type="term" value="C:proteasome complex"/>
    <property type="evidence" value="ECO:0007669"/>
    <property type="project" value="UniProtKB-KW"/>
</dbReference>
<dbReference type="InterPro" id="IPR007315">
    <property type="entry name" value="PIG-V/Gpi18"/>
</dbReference>
<evidence type="ECO:0000259" key="4">
    <source>
        <dbReference type="Pfam" id="PF16507"/>
    </source>
</evidence>
<dbReference type="InterPro" id="IPR032430">
    <property type="entry name" value="Blm10_mid"/>
</dbReference>
<keyword evidence="1" id="KW-0175">Coiled coil</keyword>
<dbReference type="InterPro" id="IPR035309">
    <property type="entry name" value="PSME4"/>
</dbReference>
<evidence type="ECO:0000256" key="1">
    <source>
        <dbReference type="SAM" id="Coils"/>
    </source>
</evidence>
<dbReference type="UniPathway" id="UPA00196"/>
<dbReference type="GO" id="GO:0010499">
    <property type="term" value="P:proteasomal ubiquitin-independent protein catabolic process"/>
    <property type="evidence" value="ECO:0007669"/>
    <property type="project" value="TreeGrafter"/>
</dbReference>
<dbReference type="EMBL" id="GG692428">
    <property type="protein sequence ID" value="EER39770.1"/>
    <property type="molecule type" value="Genomic_DNA"/>
</dbReference>
<feature type="transmembrane region" description="Helical" evidence="3">
    <location>
        <begin position="261"/>
        <end position="280"/>
    </location>
</feature>